<proteinExistence type="evidence at transcript level"/>
<reference evidence="1" key="2">
    <citation type="submission" date="2009-03" db="EMBL/GenBank/DDBJ databases">
        <authorList>
            <person name="Gang L."/>
        </authorList>
    </citation>
    <scope>NUCLEOTIDE SEQUENCE</scope>
    <source>
        <strain evidence="1">Anhui</strain>
    </source>
</reference>
<organism evidence="1">
    <name type="scientific">Schistosoma japonicum</name>
    <name type="common">Blood fluke</name>
    <dbReference type="NCBI Taxonomy" id="6182"/>
    <lineage>
        <taxon>Eukaryota</taxon>
        <taxon>Metazoa</taxon>
        <taxon>Spiralia</taxon>
        <taxon>Lophotrochozoa</taxon>
        <taxon>Platyhelminthes</taxon>
        <taxon>Trematoda</taxon>
        <taxon>Digenea</taxon>
        <taxon>Strigeidida</taxon>
        <taxon>Schistosomatoidea</taxon>
        <taxon>Schistosomatidae</taxon>
        <taxon>Schistosoma</taxon>
    </lineage>
</organism>
<sequence>MELSQKYIVDKLKDSGWNYVKWYDNSTNLVPGYTKPLILIAQQYSNIDGFKLEVAVILMTPLVDYSKTALDIFGLYDTIKSVERNRDSFLKELIYEHKLLPNCDIYDCKTTSFSVKLGCYESDGMFILLNASSGLLSTSSTF</sequence>
<protein>
    <submittedName>
        <fullName evidence="1">Uncharacterized protein</fullName>
    </submittedName>
</protein>
<accession>C1LHJ6</accession>
<name>C1LHJ6_SCHJA</name>
<dbReference type="EMBL" id="FN318445">
    <property type="protein sequence ID" value="CAX74174.1"/>
    <property type="molecule type" value="mRNA"/>
</dbReference>
<reference evidence="1" key="1">
    <citation type="journal article" date="2009" name="Nature">
        <title>The Schistosoma japonicum genome reveals features of host-parasite interplay.</title>
        <authorList>
            <person name="Liu F."/>
            <person name="Zhou Y."/>
            <person name="Wang Z.Q."/>
            <person name="Lu G."/>
            <person name="Zheng H."/>
            <person name="Brindley P.J."/>
            <person name="McManus D.P."/>
            <person name="Blair D."/>
            <person name="Zhang Q.H."/>
            <person name="Zhong Y."/>
            <person name="Wang S."/>
            <person name="Han Z.G."/>
            <person name="Chen Z."/>
        </authorList>
    </citation>
    <scope>NUCLEOTIDE SEQUENCE</scope>
    <source>
        <strain evidence="1">Anhui</strain>
    </source>
</reference>
<dbReference type="AlphaFoldDB" id="C1LHJ6"/>
<evidence type="ECO:0000313" key="1">
    <source>
        <dbReference type="EMBL" id="CAX74174.1"/>
    </source>
</evidence>